<evidence type="ECO:0000256" key="2">
    <source>
        <dbReference type="ARBA" id="ARBA00004370"/>
    </source>
</evidence>
<dbReference type="GO" id="GO:0005506">
    <property type="term" value="F:iron ion binding"/>
    <property type="evidence" value="ECO:0007669"/>
    <property type="project" value="InterPro"/>
</dbReference>
<dbReference type="GO" id="GO:0020037">
    <property type="term" value="F:heme binding"/>
    <property type="evidence" value="ECO:0007669"/>
    <property type="project" value="InterPro"/>
</dbReference>
<evidence type="ECO:0000256" key="7">
    <source>
        <dbReference type="ARBA" id="ARBA00022989"/>
    </source>
</evidence>
<evidence type="ECO:0000256" key="8">
    <source>
        <dbReference type="ARBA" id="ARBA00023002"/>
    </source>
</evidence>
<dbReference type="Proteomes" id="UP001152649">
    <property type="component" value="Unassembled WGS sequence"/>
</dbReference>
<sequence length="520" mass="57847">MTVTDVLWLTKSLLSQAPKLLLFLVAFLGFCFMTAAALVLTSSTLANRPVCFPGSRNPFAILYQHYQFVVNGPRVIQRGYLQAKNGLFEIPRTFRFGQIVLCSADLVEELKNTRSNLASPEPWIDQLLQISHVMPGYFPAGAGWPKVAKTTPGLIRGTVHKNLDRYLPSINETILAQLNLLDTKNGGNIGSFDFAYSIVARSGSYSLVGERLAQDEEYLDAVKEHILGMITTARAQFLVPDCLKRYIGGLLSRLIGLGTKWNMATSRRTLLKHFDARAAEYRAEISAGCEAISESGLDHSGNPIFRRLYECCIIRKRWTYPEVIGEMLLLQFAFIYTTSYGLYVALVELARRPEYSEPLRAEIDLTVGKIGPTLPACKAMVLMDSFLKESQRLHPPAARITLKQGSHVAVPSELIQQLSVNYENPDNFDGFRFVKRAAAGDKNSQLVDLSPDYLVFGMGVHACPGRWMASALMKLALAHILTRFDVALADLSSDSLTGSLSFEEFYVPNFGLKIALRQRT</sequence>
<evidence type="ECO:0000256" key="14">
    <source>
        <dbReference type="SAM" id="Phobius"/>
    </source>
</evidence>
<comment type="cofactor">
    <cofactor evidence="1 12">
        <name>heme</name>
        <dbReference type="ChEBI" id="CHEBI:30413"/>
    </cofactor>
</comment>
<dbReference type="SUPFAM" id="SSF48264">
    <property type="entry name" value="Cytochrome P450"/>
    <property type="match status" value="1"/>
</dbReference>
<keyword evidence="5 14" id="KW-0812">Transmembrane</keyword>
<evidence type="ECO:0000256" key="13">
    <source>
        <dbReference type="RuleBase" id="RU000461"/>
    </source>
</evidence>
<evidence type="ECO:0000256" key="3">
    <source>
        <dbReference type="ARBA" id="ARBA00010617"/>
    </source>
</evidence>
<keyword evidence="6 12" id="KW-0479">Metal-binding</keyword>
<proteinExistence type="inferred from homology"/>
<comment type="similarity">
    <text evidence="3 13">Belongs to the cytochrome P450 family.</text>
</comment>
<evidence type="ECO:0000256" key="4">
    <source>
        <dbReference type="ARBA" id="ARBA00022617"/>
    </source>
</evidence>
<name>A0A9W4MZG1_9EURO</name>
<keyword evidence="7 14" id="KW-1133">Transmembrane helix</keyword>
<dbReference type="PRINTS" id="PR00463">
    <property type="entry name" value="EP450I"/>
</dbReference>
<dbReference type="AlphaFoldDB" id="A0A9W4MZG1"/>
<organism evidence="15 16">
    <name type="scientific">Penicillium salamii</name>
    <dbReference type="NCBI Taxonomy" id="1612424"/>
    <lineage>
        <taxon>Eukaryota</taxon>
        <taxon>Fungi</taxon>
        <taxon>Dikarya</taxon>
        <taxon>Ascomycota</taxon>
        <taxon>Pezizomycotina</taxon>
        <taxon>Eurotiomycetes</taxon>
        <taxon>Eurotiomycetidae</taxon>
        <taxon>Eurotiales</taxon>
        <taxon>Aspergillaceae</taxon>
        <taxon>Penicillium</taxon>
    </lineage>
</organism>
<reference evidence="15" key="1">
    <citation type="submission" date="2021-07" db="EMBL/GenBank/DDBJ databases">
        <authorList>
            <person name="Branca A.L. A."/>
        </authorList>
    </citation>
    <scope>NUCLEOTIDE SEQUENCE</scope>
</reference>
<evidence type="ECO:0000256" key="10">
    <source>
        <dbReference type="ARBA" id="ARBA00023033"/>
    </source>
</evidence>
<dbReference type="Pfam" id="PF00067">
    <property type="entry name" value="p450"/>
    <property type="match status" value="1"/>
</dbReference>
<dbReference type="InterPro" id="IPR036396">
    <property type="entry name" value="Cyt_P450_sf"/>
</dbReference>
<dbReference type="GO" id="GO:0016705">
    <property type="term" value="F:oxidoreductase activity, acting on paired donors, with incorporation or reduction of molecular oxygen"/>
    <property type="evidence" value="ECO:0007669"/>
    <property type="project" value="InterPro"/>
</dbReference>
<dbReference type="PANTHER" id="PTHR46206:SF5">
    <property type="entry name" value="P450, PUTATIVE (EUROFUNG)-RELATED"/>
    <property type="match status" value="1"/>
</dbReference>
<accession>A0A9W4MZG1</accession>
<keyword evidence="11 14" id="KW-0472">Membrane</keyword>
<dbReference type="EMBL" id="CAJVPG010000011">
    <property type="protein sequence ID" value="CAG8235823.1"/>
    <property type="molecule type" value="Genomic_DNA"/>
</dbReference>
<dbReference type="GO" id="GO:0043386">
    <property type="term" value="P:mycotoxin biosynthetic process"/>
    <property type="evidence" value="ECO:0007669"/>
    <property type="project" value="UniProtKB-ARBA"/>
</dbReference>
<keyword evidence="4 12" id="KW-0349">Heme</keyword>
<dbReference type="InterPro" id="IPR002401">
    <property type="entry name" value="Cyt_P450_E_grp-I"/>
</dbReference>
<keyword evidence="10 13" id="KW-0503">Monooxygenase</keyword>
<dbReference type="CDD" id="cd11041">
    <property type="entry name" value="CYP503A1-like"/>
    <property type="match status" value="1"/>
</dbReference>
<keyword evidence="8 13" id="KW-0560">Oxidoreductase</keyword>
<feature type="transmembrane region" description="Helical" evidence="14">
    <location>
        <begin position="20"/>
        <end position="40"/>
    </location>
</feature>
<evidence type="ECO:0000256" key="5">
    <source>
        <dbReference type="ARBA" id="ARBA00022692"/>
    </source>
</evidence>
<dbReference type="GO" id="GO:0016020">
    <property type="term" value="C:membrane"/>
    <property type="evidence" value="ECO:0007669"/>
    <property type="project" value="UniProtKB-SubCell"/>
</dbReference>
<dbReference type="OrthoDB" id="1844152at2759"/>
<dbReference type="PANTHER" id="PTHR46206">
    <property type="entry name" value="CYTOCHROME P450"/>
    <property type="match status" value="1"/>
</dbReference>
<evidence type="ECO:0000313" key="15">
    <source>
        <dbReference type="EMBL" id="CAG8235823.1"/>
    </source>
</evidence>
<evidence type="ECO:0000256" key="11">
    <source>
        <dbReference type="ARBA" id="ARBA00023136"/>
    </source>
</evidence>
<keyword evidence="9 12" id="KW-0408">Iron</keyword>
<dbReference type="InterPro" id="IPR017972">
    <property type="entry name" value="Cyt_P450_CS"/>
</dbReference>
<evidence type="ECO:0000256" key="6">
    <source>
        <dbReference type="ARBA" id="ARBA00022723"/>
    </source>
</evidence>
<evidence type="ECO:0008006" key="17">
    <source>
        <dbReference type="Google" id="ProtNLM"/>
    </source>
</evidence>
<dbReference type="PROSITE" id="PS00086">
    <property type="entry name" value="CYTOCHROME_P450"/>
    <property type="match status" value="1"/>
</dbReference>
<dbReference type="InterPro" id="IPR001128">
    <property type="entry name" value="Cyt_P450"/>
</dbReference>
<comment type="caution">
    <text evidence="15">The sequence shown here is derived from an EMBL/GenBank/DDBJ whole genome shotgun (WGS) entry which is preliminary data.</text>
</comment>
<evidence type="ECO:0000256" key="9">
    <source>
        <dbReference type="ARBA" id="ARBA00023004"/>
    </source>
</evidence>
<evidence type="ECO:0000313" key="16">
    <source>
        <dbReference type="Proteomes" id="UP001152649"/>
    </source>
</evidence>
<evidence type="ECO:0000256" key="12">
    <source>
        <dbReference type="PIRSR" id="PIRSR602401-1"/>
    </source>
</evidence>
<dbReference type="Gene3D" id="1.10.630.10">
    <property type="entry name" value="Cytochrome P450"/>
    <property type="match status" value="1"/>
</dbReference>
<dbReference type="GO" id="GO:0004497">
    <property type="term" value="F:monooxygenase activity"/>
    <property type="evidence" value="ECO:0007669"/>
    <property type="project" value="UniProtKB-KW"/>
</dbReference>
<gene>
    <name evidence="15" type="ORF">PSALAMII_LOCUS375</name>
</gene>
<feature type="binding site" description="axial binding residue" evidence="12">
    <location>
        <position position="463"/>
    </location>
    <ligand>
        <name>heme</name>
        <dbReference type="ChEBI" id="CHEBI:30413"/>
    </ligand>
    <ligandPart>
        <name>Fe</name>
        <dbReference type="ChEBI" id="CHEBI:18248"/>
    </ligandPart>
</feature>
<comment type="subcellular location">
    <subcellularLocation>
        <location evidence="2">Membrane</location>
    </subcellularLocation>
</comment>
<evidence type="ECO:0000256" key="1">
    <source>
        <dbReference type="ARBA" id="ARBA00001971"/>
    </source>
</evidence>
<protein>
    <recommendedName>
        <fullName evidence="17">Cytochrome P450</fullName>
    </recommendedName>
</protein>
<keyword evidence="16" id="KW-1185">Reference proteome</keyword>